<sequence>MEDHPMKKKTRTTLLLCTALAVTPWFSAVAAPMTQQQVTRLVDDTIKPLLEKQHIPGMAVAVLYQGQPQFFNYGVAETEHQRAVTQHTLFELGSVSKTFTGVAAGVAIQTGLINLNDRVALHCPELNGAQWQKITLLNLATYTAGGLPLQLPDEVTDTASLQHYFQQWQPQWPAGTMRNYSNASIGLFGALAVKNSGLSFADYLNTSVFQPLKLTRTFITVPPSAQADYAWGYKDGQPVRVTPGMLAAEAYGVKSSTGDLVKYMQANINPASLSSDNKELAKAIVSAQTRYYRVGNMYQGLGWEMVNWPISPDEVIAGSGNDIALHAWPATALKAPQSAVASSWVHKTGSTNGFGAYIAFIPEKQLGIVMLANKNYPNPQRVAAAWQILQALDESKQEDAGDKTAFCHPH</sequence>
<reference evidence="10 11" key="1">
    <citation type="submission" date="2012-11" db="EMBL/GenBank/DDBJ databases">
        <authorList>
            <person name="Linke B."/>
        </authorList>
    </citation>
    <scope>NUCLEOTIDE SEQUENCE [LARGE SCALE GENOMIC DNA]</scope>
    <source>
        <strain evidence="11">CFBP 1232</strain>
    </source>
</reference>
<dbReference type="AlphaFoldDB" id="A0A830ZYL0"/>
<dbReference type="InterPro" id="IPR001466">
    <property type="entry name" value="Beta-lactam-related"/>
</dbReference>
<organism evidence="10 11">
    <name type="scientific">Erwinia amylovora NBRC 12687 = CFBP 1232</name>
    <dbReference type="NCBI Taxonomy" id="1219359"/>
    <lineage>
        <taxon>Bacteria</taxon>
        <taxon>Pseudomonadati</taxon>
        <taxon>Pseudomonadota</taxon>
        <taxon>Gammaproteobacteria</taxon>
        <taxon>Enterobacterales</taxon>
        <taxon>Erwiniaceae</taxon>
        <taxon>Erwinia</taxon>
    </lineage>
</organism>
<dbReference type="EC" id="3.5.2.6" evidence="3 7"/>
<keyword evidence="5 7" id="KW-0378">Hydrolase</keyword>
<dbReference type="PROSITE" id="PS00336">
    <property type="entry name" value="BETA_LACTAMASE_C"/>
    <property type="match status" value="1"/>
</dbReference>
<evidence type="ECO:0000256" key="4">
    <source>
        <dbReference type="ARBA" id="ARBA00022729"/>
    </source>
</evidence>
<dbReference type="NCBIfam" id="NF033085">
    <property type="entry name" value="bla_class_C"/>
    <property type="match status" value="1"/>
</dbReference>
<reference evidence="10 11" key="2">
    <citation type="submission" date="2013-04" db="EMBL/GenBank/DDBJ databases">
        <title>Comparative genomics of 12 strains of Erwinia amylovora identifies a pan-genome with a large conserved core and provides insights into host specificity.</title>
        <authorList>
            <person name="Mann R.A."/>
            <person name="Smits T.H.M."/>
            <person name="Buehlmann A."/>
            <person name="Blom J."/>
            <person name="Goesmann A."/>
            <person name="Frey J.E."/>
            <person name="Plummer K.M."/>
            <person name="Beer S.V."/>
            <person name="Luck J."/>
            <person name="Duffy B."/>
            <person name="Rodoni B."/>
        </authorList>
    </citation>
    <scope>NUCLEOTIDE SEQUENCE [LARGE SCALE GENOMIC DNA]</scope>
    <source>
        <strain evidence="11">CFBP 1232</strain>
    </source>
</reference>
<dbReference type="SUPFAM" id="SSF56601">
    <property type="entry name" value="beta-lactamase/transpeptidase-like"/>
    <property type="match status" value="1"/>
</dbReference>
<dbReference type="GO" id="GO:0030288">
    <property type="term" value="C:outer membrane-bounded periplasmic space"/>
    <property type="evidence" value="ECO:0007669"/>
    <property type="project" value="InterPro"/>
</dbReference>
<accession>A0A830ZYL0</accession>
<comment type="caution">
    <text evidence="10">The sequence shown here is derived from an EMBL/GenBank/DDBJ whole genome shotgun (WGS) entry which is preliminary data.</text>
</comment>
<gene>
    <name evidence="10" type="primary">ampC</name>
    <name evidence="10" type="ORF">BN437_0532</name>
</gene>
<feature type="chain" id="PRO_5032464930" description="Beta-lactamase" evidence="8">
    <location>
        <begin position="31"/>
        <end position="410"/>
    </location>
</feature>
<proteinExistence type="inferred from homology"/>
<comment type="similarity">
    <text evidence="2 7">Belongs to the class-C beta-lactamase family.</text>
</comment>
<evidence type="ECO:0000256" key="5">
    <source>
        <dbReference type="ARBA" id="ARBA00022801"/>
    </source>
</evidence>
<dbReference type="InterPro" id="IPR012338">
    <property type="entry name" value="Beta-lactam/transpept-like"/>
</dbReference>
<dbReference type="InterPro" id="IPR001586">
    <property type="entry name" value="Beta-lactam_class-C_AS"/>
</dbReference>
<evidence type="ECO:0000313" key="10">
    <source>
        <dbReference type="EMBL" id="CCO92497.1"/>
    </source>
</evidence>
<comment type="catalytic activity">
    <reaction evidence="1 7">
        <text>a beta-lactam + H2O = a substituted beta-amino acid</text>
        <dbReference type="Rhea" id="RHEA:20401"/>
        <dbReference type="ChEBI" id="CHEBI:15377"/>
        <dbReference type="ChEBI" id="CHEBI:35627"/>
        <dbReference type="ChEBI" id="CHEBI:140347"/>
        <dbReference type="EC" id="3.5.2.6"/>
    </reaction>
</comment>
<name>A0A830ZYL0_ERWAM</name>
<dbReference type="GO" id="GO:0046677">
    <property type="term" value="P:response to antibiotic"/>
    <property type="evidence" value="ECO:0007669"/>
    <property type="project" value="UniProtKB-UniRule"/>
</dbReference>
<dbReference type="PANTHER" id="PTHR46825">
    <property type="entry name" value="D-ALANYL-D-ALANINE-CARBOXYPEPTIDASE/ENDOPEPTIDASE AMPH"/>
    <property type="match status" value="1"/>
</dbReference>
<dbReference type="FunFam" id="3.40.710.10:FF:000012">
    <property type="entry name" value="Beta-lactamase"/>
    <property type="match status" value="1"/>
</dbReference>
<evidence type="ECO:0000259" key="9">
    <source>
        <dbReference type="Pfam" id="PF00144"/>
    </source>
</evidence>
<feature type="signal peptide" evidence="8">
    <location>
        <begin position="1"/>
        <end position="30"/>
    </location>
</feature>
<dbReference type="PANTHER" id="PTHR46825:SF8">
    <property type="entry name" value="BETA-LACTAMASE-RELATED"/>
    <property type="match status" value="1"/>
</dbReference>
<evidence type="ECO:0000256" key="1">
    <source>
        <dbReference type="ARBA" id="ARBA00001526"/>
    </source>
</evidence>
<dbReference type="GO" id="GO:0017001">
    <property type="term" value="P:antibiotic catabolic process"/>
    <property type="evidence" value="ECO:0007669"/>
    <property type="project" value="InterPro"/>
</dbReference>
<keyword evidence="6 7" id="KW-0046">Antibiotic resistance</keyword>
<dbReference type="Pfam" id="PF00144">
    <property type="entry name" value="Beta-lactamase"/>
    <property type="match status" value="1"/>
</dbReference>
<evidence type="ECO:0000256" key="8">
    <source>
        <dbReference type="SAM" id="SignalP"/>
    </source>
</evidence>
<evidence type="ECO:0000256" key="6">
    <source>
        <dbReference type="ARBA" id="ARBA00023251"/>
    </source>
</evidence>
<evidence type="ECO:0000256" key="3">
    <source>
        <dbReference type="ARBA" id="ARBA00012865"/>
    </source>
</evidence>
<feature type="domain" description="Beta-lactamase-related" evidence="9">
    <location>
        <begin position="42"/>
        <end position="392"/>
    </location>
</feature>
<dbReference type="Proteomes" id="UP000013111">
    <property type="component" value="Unassembled WGS sequence"/>
</dbReference>
<dbReference type="GO" id="GO:0008800">
    <property type="term" value="F:beta-lactamase activity"/>
    <property type="evidence" value="ECO:0007669"/>
    <property type="project" value="UniProtKB-UniRule"/>
</dbReference>
<dbReference type="InterPro" id="IPR058136">
    <property type="entry name" value="AmpC"/>
</dbReference>
<dbReference type="Gene3D" id="3.40.710.10">
    <property type="entry name" value="DD-peptidase/beta-lactamase superfamily"/>
    <property type="match status" value="1"/>
</dbReference>
<keyword evidence="4 8" id="KW-0732">Signal</keyword>
<evidence type="ECO:0000313" key="11">
    <source>
        <dbReference type="Proteomes" id="UP000013111"/>
    </source>
</evidence>
<dbReference type="InterPro" id="IPR050491">
    <property type="entry name" value="AmpC-like"/>
</dbReference>
<dbReference type="EMBL" id="CAPB01000006">
    <property type="protein sequence ID" value="CCO92497.1"/>
    <property type="molecule type" value="Genomic_DNA"/>
</dbReference>
<evidence type="ECO:0000256" key="7">
    <source>
        <dbReference type="RuleBase" id="RU361140"/>
    </source>
</evidence>
<protein>
    <recommendedName>
        <fullName evidence="3 7">Beta-lactamase</fullName>
        <ecNumber evidence="3 7">3.5.2.6</ecNumber>
    </recommendedName>
</protein>
<evidence type="ECO:0000256" key="2">
    <source>
        <dbReference type="ARBA" id="ARBA00007840"/>
    </source>
</evidence>